<dbReference type="SFLD" id="SFLDG01142">
    <property type="entry name" value="C2.B.2:_Mannosyl-3-phosphoglyc"/>
    <property type="match status" value="1"/>
</dbReference>
<dbReference type="GO" id="GO:0005829">
    <property type="term" value="C:cytosol"/>
    <property type="evidence" value="ECO:0007669"/>
    <property type="project" value="TreeGrafter"/>
</dbReference>
<organism evidence="5">
    <name type="scientific">Pseudoalteromonas sp. SD03</name>
    <dbReference type="NCBI Taxonomy" id="3231719"/>
    <lineage>
        <taxon>Bacteria</taxon>
        <taxon>Pseudomonadati</taxon>
        <taxon>Pseudomonadota</taxon>
        <taxon>Gammaproteobacteria</taxon>
        <taxon>Alteromonadales</taxon>
        <taxon>Pseudoalteromonadaceae</taxon>
        <taxon>Pseudoalteromonas</taxon>
    </lineage>
</organism>
<protein>
    <submittedName>
        <fullName evidence="5">HAD-IIB family hydrolase</fullName>
    </submittedName>
</protein>
<dbReference type="Pfam" id="PF05116">
    <property type="entry name" value="S6PP"/>
    <property type="match status" value="1"/>
</dbReference>
<dbReference type="GO" id="GO:0000287">
    <property type="term" value="F:magnesium ion binding"/>
    <property type="evidence" value="ECO:0007669"/>
    <property type="project" value="UniProtKB-ARBA"/>
</dbReference>
<evidence type="ECO:0000256" key="1">
    <source>
        <dbReference type="ARBA" id="ARBA00022723"/>
    </source>
</evidence>
<feature type="domain" description="Sucrose phosphatase-like" evidence="4">
    <location>
        <begin position="481"/>
        <end position="543"/>
    </location>
</feature>
<evidence type="ECO:0000259" key="4">
    <source>
        <dbReference type="Pfam" id="PF05116"/>
    </source>
</evidence>
<dbReference type="NCBIfam" id="TIGR01486">
    <property type="entry name" value="HAD-SF-IIB-MPGP"/>
    <property type="match status" value="1"/>
</dbReference>
<dbReference type="InterPro" id="IPR006379">
    <property type="entry name" value="HAD-SF_hydro_IIB"/>
</dbReference>
<dbReference type="AlphaFoldDB" id="A0AB39AWV9"/>
<evidence type="ECO:0000256" key="3">
    <source>
        <dbReference type="ARBA" id="ARBA00022842"/>
    </source>
</evidence>
<name>A0AB39AWV9_9GAMM</name>
<dbReference type="PANTHER" id="PTHR10000:SF8">
    <property type="entry name" value="HAD SUPERFAMILY HYDROLASE-LIKE, TYPE 3"/>
    <property type="match status" value="1"/>
</dbReference>
<dbReference type="NCBIfam" id="TIGR01484">
    <property type="entry name" value="HAD-SF-IIB"/>
    <property type="match status" value="1"/>
</dbReference>
<dbReference type="InterPro" id="IPR023214">
    <property type="entry name" value="HAD_sf"/>
</dbReference>
<dbReference type="Gene3D" id="3.30.980.20">
    <property type="entry name" value="Putative mannosyl-3-phosphoglycerate phosphatase, domain 2"/>
    <property type="match status" value="1"/>
</dbReference>
<keyword evidence="1" id="KW-0479">Metal-binding</keyword>
<dbReference type="InterPro" id="IPR006381">
    <property type="entry name" value="HAD-SF-IIB-MPGP"/>
</dbReference>
<dbReference type="Gene3D" id="3.40.50.1000">
    <property type="entry name" value="HAD superfamily/HAD-like"/>
    <property type="match status" value="1"/>
</dbReference>
<proteinExistence type="predicted"/>
<dbReference type="GO" id="GO:0051479">
    <property type="term" value="P:mannosylglycerate biosynthetic process"/>
    <property type="evidence" value="ECO:0007669"/>
    <property type="project" value="InterPro"/>
</dbReference>
<dbReference type="InterPro" id="IPR027417">
    <property type="entry name" value="P-loop_NTPase"/>
</dbReference>
<evidence type="ECO:0000313" key="5">
    <source>
        <dbReference type="EMBL" id="XDH89862.1"/>
    </source>
</evidence>
<dbReference type="PANTHER" id="PTHR10000">
    <property type="entry name" value="PHOSPHOSERINE PHOSPHATASE"/>
    <property type="match status" value="1"/>
</dbReference>
<keyword evidence="3" id="KW-0460">Magnesium</keyword>
<dbReference type="GO" id="GO:0050531">
    <property type="term" value="F:mannosyl-3-phosphoglycerate phosphatase activity"/>
    <property type="evidence" value="ECO:0007669"/>
    <property type="project" value="InterPro"/>
</dbReference>
<evidence type="ECO:0000256" key="2">
    <source>
        <dbReference type="ARBA" id="ARBA00022801"/>
    </source>
</evidence>
<dbReference type="InterPro" id="IPR006380">
    <property type="entry name" value="SPP-like_dom"/>
</dbReference>
<dbReference type="EMBL" id="CP162515">
    <property type="protein sequence ID" value="XDH89862.1"/>
    <property type="molecule type" value="Genomic_DNA"/>
</dbReference>
<gene>
    <name evidence="5" type="ORF">ABZP26_16940</name>
</gene>
<dbReference type="SUPFAM" id="SSF56784">
    <property type="entry name" value="HAD-like"/>
    <property type="match status" value="1"/>
</dbReference>
<dbReference type="SFLD" id="SFLDG01140">
    <property type="entry name" value="C2.B:_Phosphomannomutase_and_P"/>
    <property type="match status" value="1"/>
</dbReference>
<dbReference type="Pfam" id="PF08282">
    <property type="entry name" value="Hydrolase_3"/>
    <property type="match status" value="1"/>
</dbReference>
<dbReference type="RefSeq" id="WP_368485885.1">
    <property type="nucleotide sequence ID" value="NZ_CP162515.1"/>
</dbReference>
<reference evidence="5" key="1">
    <citation type="submission" date="2024-07" db="EMBL/GenBank/DDBJ databases">
        <authorList>
            <person name="Jiang Y."/>
            <person name="Qin Q."/>
        </authorList>
    </citation>
    <scope>NUCLEOTIDE SEQUENCE</scope>
    <source>
        <strain evidence="5">SD03</strain>
    </source>
</reference>
<sequence length="580" mass="65882">MLEANSVDINAFLVKHQLPLKYQYISEQYFSVIAQDILTSKKNAPLFVAINGCQGSGKTTLGDYLVTWFEQNTHLNCVALSIDDFYLSTQKRQQLAQDVHCLFATRGVPGTHDVALMDKTISRLLNKEVNVPLPRFDKQQDEPVAKNKWLTNSQPVDIVILEGWCVASEPQQPFTLIEPINELEKSYDQQGLWRRCINSCLANEYKAVFDKIDYTIMLKAPSFDDVFAWRQEQEHKLIVKQGQGAGTMTDEQLLWFISHFERITRENLNTLSAKANALIELDSHRDVVAMQLTSDNIGQPIIFTDLDGTLLNHRDYNTEAVDTLLQELQYSGVPVVFNTSKTFSEVVALQQALNIKQPFIVENGSAVYIPENYFTLRPIGCSEYQGYWCYSFAAPISNLWADLTHLKKDYSDQYSLFSELSCEQVMHITGLNEIQAAQAQNRQYSDPLCWHGEEHKLNEFINAITVYGYDVKVGGRFIHIGKNTDKSMAQQWLVKQFTAQFTKPLSIIALGDSDNDKQMLEEADIAIIIANPESKKPVKLTHNKARYSQLPAPLGWVEEITALPCINSILPNFEEYSLHG</sequence>
<dbReference type="InterPro" id="IPR036412">
    <property type="entry name" value="HAD-like_sf"/>
</dbReference>
<keyword evidence="2 5" id="KW-0378">Hydrolase</keyword>
<accession>A0AB39AWV9</accession>
<dbReference type="SUPFAM" id="SSF52540">
    <property type="entry name" value="P-loop containing nucleoside triphosphate hydrolases"/>
    <property type="match status" value="1"/>
</dbReference>
<dbReference type="Gene3D" id="3.40.50.300">
    <property type="entry name" value="P-loop containing nucleotide triphosphate hydrolases"/>
    <property type="match status" value="1"/>
</dbReference>
<dbReference type="SFLD" id="SFLDS00003">
    <property type="entry name" value="Haloacid_Dehalogenase"/>
    <property type="match status" value="1"/>
</dbReference>